<organism evidence="11 12">
    <name type="scientific">Candidatus Thalassospirochaeta sargassi</name>
    <dbReference type="NCBI Taxonomy" id="3119039"/>
    <lineage>
        <taxon>Bacteria</taxon>
        <taxon>Pseudomonadati</taxon>
        <taxon>Spirochaetota</taxon>
        <taxon>Spirochaetia</taxon>
        <taxon>Spirochaetales</taxon>
        <taxon>Spirochaetaceae</taxon>
        <taxon>Candidatus Thalassospirochaeta</taxon>
    </lineage>
</organism>
<comment type="subcellular location">
    <subcellularLocation>
        <location evidence="1 8">Cytoplasm</location>
    </subcellularLocation>
</comment>
<dbReference type="InterPro" id="IPR041095">
    <property type="entry name" value="EFG_II"/>
</dbReference>
<name>A0AAJ1IH46_9SPIO</name>
<dbReference type="FunFam" id="3.30.70.870:FF:000001">
    <property type="entry name" value="Elongation factor G"/>
    <property type="match status" value="1"/>
</dbReference>
<feature type="binding site" evidence="8">
    <location>
        <begin position="77"/>
        <end position="81"/>
    </location>
    <ligand>
        <name>GTP</name>
        <dbReference type="ChEBI" id="CHEBI:37565"/>
    </ligand>
</feature>
<dbReference type="EMBL" id="JAQQAL010000022">
    <property type="protein sequence ID" value="MDC7227145.1"/>
    <property type="molecule type" value="Genomic_DNA"/>
</dbReference>
<comment type="similarity">
    <text evidence="2 8">Belongs to the TRAFAC class translation factor GTPase superfamily. Classic translation factor GTPase family. EF-G/EF-2 subfamily.</text>
</comment>
<gene>
    <name evidence="8 11" type="primary">fusA</name>
    <name evidence="11" type="ORF">PQJ61_10325</name>
</gene>
<comment type="function">
    <text evidence="7 8">Catalyzes the GTP-dependent ribosomal translocation step during translation elongation. During this step, the ribosome changes from the pre-translocational (PRE) to the post-translocational (POST) state as the newly formed A-site-bound peptidyl-tRNA and P-site-bound deacylated tRNA move to the P and E sites, respectively. Catalyzes the coordinated movement of the two tRNA molecules, the mRNA and conformational changes in the ribosome.</text>
</comment>
<evidence type="ECO:0000256" key="9">
    <source>
        <dbReference type="NCBIfam" id="TIGR00484"/>
    </source>
</evidence>
<dbReference type="PANTHER" id="PTHR43261:SF1">
    <property type="entry name" value="RIBOSOME-RELEASING FACTOR 2, MITOCHONDRIAL"/>
    <property type="match status" value="1"/>
</dbReference>
<evidence type="ECO:0000313" key="12">
    <source>
        <dbReference type="Proteomes" id="UP001221217"/>
    </source>
</evidence>
<dbReference type="InterPro" id="IPR009022">
    <property type="entry name" value="EFG_III"/>
</dbReference>
<dbReference type="CDD" id="cd03713">
    <property type="entry name" value="EFG_mtEFG_C"/>
    <property type="match status" value="1"/>
</dbReference>
<dbReference type="InterPro" id="IPR020568">
    <property type="entry name" value="Ribosomal_Su5_D2-typ_SF"/>
</dbReference>
<feature type="binding site" evidence="8">
    <location>
        <begin position="131"/>
        <end position="134"/>
    </location>
    <ligand>
        <name>GTP</name>
        <dbReference type="ChEBI" id="CHEBI:37565"/>
    </ligand>
</feature>
<dbReference type="Gene3D" id="3.30.70.870">
    <property type="entry name" value="Elongation Factor G (Translational Gtpase), domain 3"/>
    <property type="match status" value="1"/>
</dbReference>
<dbReference type="HAMAP" id="MF_00054_B">
    <property type="entry name" value="EF_G_EF_2_B"/>
    <property type="match status" value="1"/>
</dbReference>
<feature type="domain" description="Tr-type G" evidence="10">
    <location>
        <begin position="4"/>
        <end position="279"/>
    </location>
</feature>
<dbReference type="Gene3D" id="2.40.30.10">
    <property type="entry name" value="Translation factors"/>
    <property type="match status" value="1"/>
</dbReference>
<dbReference type="InterPro" id="IPR035647">
    <property type="entry name" value="EFG_III/V"/>
</dbReference>
<dbReference type="Gene3D" id="3.40.50.300">
    <property type="entry name" value="P-loop containing nucleotide triphosphate hydrolases"/>
    <property type="match status" value="1"/>
</dbReference>
<dbReference type="NCBIfam" id="TIGR00231">
    <property type="entry name" value="small_GTP"/>
    <property type="match status" value="1"/>
</dbReference>
<evidence type="ECO:0000313" key="11">
    <source>
        <dbReference type="EMBL" id="MDC7227145.1"/>
    </source>
</evidence>
<evidence type="ECO:0000256" key="7">
    <source>
        <dbReference type="ARBA" id="ARBA00024731"/>
    </source>
</evidence>
<keyword evidence="8" id="KW-0963">Cytoplasm</keyword>
<dbReference type="CDD" id="cd01886">
    <property type="entry name" value="EF-G"/>
    <property type="match status" value="1"/>
</dbReference>
<dbReference type="CDD" id="cd01680">
    <property type="entry name" value="EFG_like_IV"/>
    <property type="match status" value="1"/>
</dbReference>
<dbReference type="CDD" id="cd04088">
    <property type="entry name" value="EFG_mtEFG_II"/>
    <property type="match status" value="1"/>
</dbReference>
<evidence type="ECO:0000259" key="10">
    <source>
        <dbReference type="PROSITE" id="PS51722"/>
    </source>
</evidence>
<keyword evidence="5 8" id="KW-0648">Protein biosynthesis</keyword>
<keyword evidence="3 8" id="KW-0547">Nucleotide-binding</keyword>
<dbReference type="AlphaFoldDB" id="A0AAJ1IH46"/>
<dbReference type="FunFam" id="3.40.50.300:FF:000029">
    <property type="entry name" value="Elongation factor G"/>
    <property type="match status" value="1"/>
</dbReference>
<evidence type="ECO:0000256" key="6">
    <source>
        <dbReference type="ARBA" id="ARBA00023134"/>
    </source>
</evidence>
<dbReference type="InterPro" id="IPR005225">
    <property type="entry name" value="Small_GTP-bd"/>
</dbReference>
<dbReference type="GO" id="GO:0005737">
    <property type="term" value="C:cytoplasm"/>
    <property type="evidence" value="ECO:0007669"/>
    <property type="project" value="UniProtKB-SubCell"/>
</dbReference>
<dbReference type="InterPro" id="IPR035649">
    <property type="entry name" value="EFG_V"/>
</dbReference>
<reference evidence="11 12" key="1">
    <citation type="submission" date="2022-12" db="EMBL/GenBank/DDBJ databases">
        <title>Metagenome assembled genome from gulf of manar.</title>
        <authorList>
            <person name="Kohli P."/>
            <person name="Pk S."/>
            <person name="Venkata Ramana C."/>
            <person name="Sasikala C."/>
        </authorList>
    </citation>
    <scope>NUCLEOTIDE SEQUENCE [LARGE SCALE GENOMIC DNA]</scope>
    <source>
        <strain evidence="11">JB008</strain>
    </source>
</reference>
<evidence type="ECO:0000256" key="4">
    <source>
        <dbReference type="ARBA" id="ARBA00022768"/>
    </source>
</evidence>
<dbReference type="SUPFAM" id="SSF54211">
    <property type="entry name" value="Ribosomal protein S5 domain 2-like"/>
    <property type="match status" value="1"/>
</dbReference>
<dbReference type="InterPro" id="IPR004161">
    <property type="entry name" value="EFTu-like_2"/>
</dbReference>
<dbReference type="GO" id="GO:0032790">
    <property type="term" value="P:ribosome disassembly"/>
    <property type="evidence" value="ECO:0007669"/>
    <property type="project" value="TreeGrafter"/>
</dbReference>
<accession>A0AAJ1IH46</accession>
<dbReference type="InterPro" id="IPR005517">
    <property type="entry name" value="Transl_elong_EFG/EF2_IV"/>
</dbReference>
<dbReference type="SMART" id="SM00838">
    <property type="entry name" value="EFG_C"/>
    <property type="match status" value="1"/>
</dbReference>
<comment type="caution">
    <text evidence="11">The sequence shown here is derived from an EMBL/GenBank/DDBJ whole genome shotgun (WGS) entry which is preliminary data.</text>
</comment>
<evidence type="ECO:0000256" key="1">
    <source>
        <dbReference type="ARBA" id="ARBA00004496"/>
    </source>
</evidence>
<dbReference type="FunFam" id="3.30.70.240:FF:000001">
    <property type="entry name" value="Elongation factor G"/>
    <property type="match status" value="1"/>
</dbReference>
<dbReference type="PANTHER" id="PTHR43261">
    <property type="entry name" value="TRANSLATION ELONGATION FACTOR G-RELATED"/>
    <property type="match status" value="1"/>
</dbReference>
<dbReference type="CDD" id="cd16262">
    <property type="entry name" value="EFG_III"/>
    <property type="match status" value="1"/>
</dbReference>
<dbReference type="NCBIfam" id="TIGR00484">
    <property type="entry name" value="EF-G"/>
    <property type="match status" value="1"/>
</dbReference>
<dbReference type="Pfam" id="PF03144">
    <property type="entry name" value="GTP_EFTU_D2"/>
    <property type="match status" value="1"/>
</dbReference>
<protein>
    <recommendedName>
        <fullName evidence="8 9">Elongation factor G</fullName>
        <shortName evidence="8">EF-G</shortName>
    </recommendedName>
</protein>
<dbReference type="Proteomes" id="UP001221217">
    <property type="component" value="Unassembled WGS sequence"/>
</dbReference>
<dbReference type="Pfam" id="PF03764">
    <property type="entry name" value="EFG_IV"/>
    <property type="match status" value="1"/>
</dbReference>
<dbReference type="SUPFAM" id="SSF52540">
    <property type="entry name" value="P-loop containing nucleoside triphosphate hydrolases"/>
    <property type="match status" value="1"/>
</dbReference>
<dbReference type="SUPFAM" id="SSF54980">
    <property type="entry name" value="EF-G C-terminal domain-like"/>
    <property type="match status" value="2"/>
</dbReference>
<sequence>MSVEKMRNIGIMAHVDAGKTTTTERILFYTGKSHRIGEVDDGEATMDWMEQEQNRGITIVSAATTCFWHEHMINIIDTPGHVDFTAEVERSLRVLDGAVGVFCAVGGVEPQSETVWHQANTYNVPRIAYINKMDRIGADFFAVVNEIEEKLGTSPMPLYLPIGAESEFKGIIDLINMREMYWPDDDPKAGFIYEDLKEENKAIAEEWHEKLYDQLGLISDEIMELYLEGEEVPVDLINTTIRRGVLEQVFLPVFVGASLRNIGVQPVLDGIVNYLPSPNDLPPVSGISVKNEDEVSVERSDKGSPLGLVFKIQNDREAGSLCYVRVYSGVIKKGTAVYNMNKRKRERVNRILRMHSNTSEDLSSLSAGDIGVIIGMKEAQTGDTIGSEGHQVLLETMHFPEPVIKVAIEPKTMSDMDKLKRTLASLSKEDPTFSFDENEDTGQLVISGMGELHLDVLVTRIVNEFKVDAKVGQPQVSYRESITASSVHTEKFNKVVAGKENTAAVTLKVEPSNRSEGNCFKSEVPESKLPREMQDAVRRGVENSFSSGIMYGYPGIDITVTLTDAEYSEMMSTAFAFEAAAAMGYDNACRGASPVLLEPVMNVDVLSPKDYIGEVINNITTRGGMVNSMESRPAIDHINAQAPLSKMFGYSTVLRSLTQGRGTFSMEFSHFAPKEGGI</sequence>
<evidence type="ECO:0000256" key="2">
    <source>
        <dbReference type="ARBA" id="ARBA00005870"/>
    </source>
</evidence>
<dbReference type="Pfam" id="PF00009">
    <property type="entry name" value="GTP_EFTU"/>
    <property type="match status" value="1"/>
</dbReference>
<dbReference type="SUPFAM" id="SSF50447">
    <property type="entry name" value="Translation proteins"/>
    <property type="match status" value="1"/>
</dbReference>
<keyword evidence="4 8" id="KW-0251">Elongation factor</keyword>
<dbReference type="GO" id="GO:0005525">
    <property type="term" value="F:GTP binding"/>
    <property type="evidence" value="ECO:0007669"/>
    <property type="project" value="UniProtKB-UniRule"/>
</dbReference>
<keyword evidence="6 8" id="KW-0342">GTP-binding</keyword>
<dbReference type="NCBIfam" id="NF009381">
    <property type="entry name" value="PRK12740.1-5"/>
    <property type="match status" value="1"/>
</dbReference>
<dbReference type="InterPro" id="IPR000640">
    <property type="entry name" value="EFG_V-like"/>
</dbReference>
<feature type="binding site" evidence="8">
    <location>
        <begin position="13"/>
        <end position="20"/>
    </location>
    <ligand>
        <name>GTP</name>
        <dbReference type="ChEBI" id="CHEBI:37565"/>
    </ligand>
</feature>
<proteinExistence type="inferred from homology"/>
<dbReference type="PROSITE" id="PS51722">
    <property type="entry name" value="G_TR_2"/>
    <property type="match status" value="1"/>
</dbReference>
<dbReference type="PROSITE" id="PS00301">
    <property type="entry name" value="G_TR_1"/>
    <property type="match status" value="1"/>
</dbReference>
<dbReference type="FunFam" id="2.40.30.10:FF:000006">
    <property type="entry name" value="Elongation factor G"/>
    <property type="match status" value="1"/>
</dbReference>
<dbReference type="InterPro" id="IPR031157">
    <property type="entry name" value="G_TR_CS"/>
</dbReference>
<dbReference type="InterPro" id="IPR004540">
    <property type="entry name" value="Transl_elong_EFG/EF2"/>
</dbReference>
<dbReference type="GO" id="GO:0003924">
    <property type="term" value="F:GTPase activity"/>
    <property type="evidence" value="ECO:0007669"/>
    <property type="project" value="InterPro"/>
</dbReference>
<dbReference type="GO" id="GO:0003746">
    <property type="term" value="F:translation elongation factor activity"/>
    <property type="evidence" value="ECO:0007669"/>
    <property type="project" value="UniProtKB-UniRule"/>
</dbReference>
<evidence type="ECO:0000256" key="5">
    <source>
        <dbReference type="ARBA" id="ARBA00022917"/>
    </source>
</evidence>
<dbReference type="SMART" id="SM00889">
    <property type="entry name" value="EFG_IV"/>
    <property type="match status" value="1"/>
</dbReference>
<dbReference type="Pfam" id="PF14492">
    <property type="entry name" value="EFG_III"/>
    <property type="match status" value="1"/>
</dbReference>
<dbReference type="Gene3D" id="3.30.230.10">
    <property type="match status" value="1"/>
</dbReference>
<dbReference type="InterPro" id="IPR027417">
    <property type="entry name" value="P-loop_NTPase"/>
</dbReference>
<dbReference type="PRINTS" id="PR00315">
    <property type="entry name" value="ELONGATNFCT"/>
</dbReference>
<evidence type="ECO:0000256" key="3">
    <source>
        <dbReference type="ARBA" id="ARBA00022741"/>
    </source>
</evidence>
<dbReference type="InterPro" id="IPR009000">
    <property type="entry name" value="Transl_B-barrel_sf"/>
</dbReference>
<dbReference type="Pfam" id="PF00679">
    <property type="entry name" value="EFG_C"/>
    <property type="match status" value="1"/>
</dbReference>
<dbReference type="InterPro" id="IPR014721">
    <property type="entry name" value="Ribsml_uS5_D2-typ_fold_subgr"/>
</dbReference>
<evidence type="ECO:0000256" key="8">
    <source>
        <dbReference type="HAMAP-Rule" id="MF_00054"/>
    </source>
</evidence>
<dbReference type="InterPro" id="IPR000795">
    <property type="entry name" value="T_Tr_GTP-bd_dom"/>
</dbReference>
<dbReference type="Gene3D" id="3.30.70.240">
    <property type="match status" value="1"/>
</dbReference>